<evidence type="ECO:0000313" key="4">
    <source>
        <dbReference type="Proteomes" id="UP000249547"/>
    </source>
</evidence>
<gene>
    <name evidence="3" type="ORF">LX64_01359</name>
</gene>
<evidence type="ECO:0000256" key="1">
    <source>
        <dbReference type="SAM" id="SignalP"/>
    </source>
</evidence>
<dbReference type="AlphaFoldDB" id="A0A327QXL2"/>
<dbReference type="Pfam" id="PF13648">
    <property type="entry name" value="Lipocalin_4"/>
    <property type="match status" value="1"/>
</dbReference>
<organism evidence="3 4">
    <name type="scientific">Chitinophaga skermanii</name>
    <dbReference type="NCBI Taxonomy" id="331697"/>
    <lineage>
        <taxon>Bacteria</taxon>
        <taxon>Pseudomonadati</taxon>
        <taxon>Bacteroidota</taxon>
        <taxon>Chitinophagia</taxon>
        <taxon>Chitinophagales</taxon>
        <taxon>Chitinophagaceae</taxon>
        <taxon>Chitinophaga</taxon>
    </lineage>
</organism>
<evidence type="ECO:0000313" key="3">
    <source>
        <dbReference type="EMBL" id="RAJ08705.1"/>
    </source>
</evidence>
<dbReference type="PROSITE" id="PS51257">
    <property type="entry name" value="PROKAR_LIPOPROTEIN"/>
    <property type="match status" value="1"/>
</dbReference>
<dbReference type="EMBL" id="QLLL01000002">
    <property type="protein sequence ID" value="RAJ08705.1"/>
    <property type="molecule type" value="Genomic_DNA"/>
</dbReference>
<dbReference type="InterPro" id="IPR024311">
    <property type="entry name" value="Lipocalin-like"/>
</dbReference>
<feature type="chain" id="PRO_5016270698" description="Lipocalin-like domain-containing protein" evidence="1">
    <location>
        <begin position="24"/>
        <end position="278"/>
    </location>
</feature>
<keyword evidence="4" id="KW-1185">Reference proteome</keyword>
<evidence type="ECO:0000259" key="2">
    <source>
        <dbReference type="Pfam" id="PF13648"/>
    </source>
</evidence>
<proteinExistence type="predicted"/>
<sequence length="278" mass="32351">MKLKNYLLLVMALAMFSSCGYKTSDVSKVWFFVNVEPILKGEEAKTMAEARKITEGILPGYLAENNKNFSPASFLNLEEDGTYTMYSRHFEYGTWQLKGKDITLTSQEKKTTVFSILEMKDKGMKLQMKMEPALEIAYEFEGYDNHFKTKFANAFSKENNEWRITPKQKQSPKEIAKKLKNHFQYYVLYFNWAIDNDIQTLDVRSTPSVVKIYGNGFAVEPYEDLKQGWKDTFYDEEDCKHATDTINYVFDHANIAWPNTTNKFKFHAAGFSQLAQQF</sequence>
<protein>
    <recommendedName>
        <fullName evidence="2">Lipocalin-like domain-containing protein</fullName>
    </recommendedName>
</protein>
<dbReference type="Proteomes" id="UP000249547">
    <property type="component" value="Unassembled WGS sequence"/>
</dbReference>
<dbReference type="OrthoDB" id="947938at2"/>
<dbReference type="RefSeq" id="WP_111596820.1">
    <property type="nucleotide sequence ID" value="NZ_QLLL01000002.1"/>
</dbReference>
<feature type="signal peptide" evidence="1">
    <location>
        <begin position="1"/>
        <end position="23"/>
    </location>
</feature>
<accession>A0A327QXL2</accession>
<keyword evidence="1" id="KW-0732">Signal</keyword>
<comment type="caution">
    <text evidence="3">The sequence shown here is derived from an EMBL/GenBank/DDBJ whole genome shotgun (WGS) entry which is preliminary data.</text>
</comment>
<feature type="domain" description="Lipocalin-like" evidence="2">
    <location>
        <begin position="76"/>
        <end position="126"/>
    </location>
</feature>
<name>A0A327QXL2_9BACT</name>
<reference evidence="3 4" key="1">
    <citation type="submission" date="2018-06" db="EMBL/GenBank/DDBJ databases">
        <title>Genomic Encyclopedia of Archaeal and Bacterial Type Strains, Phase II (KMG-II): from individual species to whole genera.</title>
        <authorList>
            <person name="Goeker M."/>
        </authorList>
    </citation>
    <scope>NUCLEOTIDE SEQUENCE [LARGE SCALE GENOMIC DNA]</scope>
    <source>
        <strain evidence="3 4">DSM 23857</strain>
    </source>
</reference>